<dbReference type="GO" id="GO:0006559">
    <property type="term" value="P:L-phenylalanine catabolic process"/>
    <property type="evidence" value="ECO:0007669"/>
    <property type="project" value="TreeGrafter"/>
</dbReference>
<dbReference type="GO" id="GO:0006729">
    <property type="term" value="P:tetrahydrobiopterin biosynthetic process"/>
    <property type="evidence" value="ECO:0007669"/>
    <property type="project" value="TreeGrafter"/>
</dbReference>
<dbReference type="Proteomes" id="UP000221165">
    <property type="component" value="Unassembled WGS sequence"/>
</dbReference>
<name>A0A2C6LFC2_9APIC</name>
<dbReference type="GO" id="GO:0070404">
    <property type="term" value="F:NADH binding"/>
    <property type="evidence" value="ECO:0007669"/>
    <property type="project" value="TreeGrafter"/>
</dbReference>
<comment type="caution">
    <text evidence="5">The sequence shown here is derived from an EMBL/GenBank/DDBJ whole genome shotgun (WGS) entry which is preliminary data.</text>
</comment>
<dbReference type="PANTHER" id="PTHR15104">
    <property type="entry name" value="DIHYDROPTERIDINE REDUCTASE"/>
    <property type="match status" value="1"/>
</dbReference>
<dbReference type="InterPro" id="IPR036291">
    <property type="entry name" value="NAD(P)-bd_dom_sf"/>
</dbReference>
<accession>A0A2C6LFC2</accession>
<dbReference type="PANTHER" id="PTHR15104:SF0">
    <property type="entry name" value="DIHYDROPTERIDINE REDUCTASE"/>
    <property type="match status" value="1"/>
</dbReference>
<proteinExistence type="inferred from homology"/>
<dbReference type="GO" id="GO:0005737">
    <property type="term" value="C:cytoplasm"/>
    <property type="evidence" value="ECO:0007669"/>
    <property type="project" value="TreeGrafter"/>
</dbReference>
<dbReference type="Gene3D" id="3.40.50.720">
    <property type="entry name" value="NAD(P)-binding Rossmann-like Domain"/>
    <property type="match status" value="1"/>
</dbReference>
<evidence type="ECO:0000313" key="6">
    <source>
        <dbReference type="Proteomes" id="UP000221165"/>
    </source>
</evidence>
<dbReference type="GO" id="GO:0004155">
    <property type="term" value="F:6,7-dihydropteridine reductase activity"/>
    <property type="evidence" value="ECO:0007669"/>
    <property type="project" value="TreeGrafter"/>
</dbReference>
<keyword evidence="6" id="KW-1185">Reference proteome</keyword>
<comment type="subunit">
    <text evidence="2">Homodimer.</text>
</comment>
<reference evidence="5 6" key="1">
    <citation type="journal article" date="2017" name="Int. J. Parasitol.">
        <title>The genome of the protozoan parasite Cystoisospora suis and a reverse vaccinology approach to identify vaccine candidates.</title>
        <authorList>
            <person name="Palmieri N."/>
            <person name="Shrestha A."/>
            <person name="Ruttkowski B."/>
            <person name="Beck T."/>
            <person name="Vogl C."/>
            <person name="Tomley F."/>
            <person name="Blake D.P."/>
            <person name="Joachim A."/>
        </authorList>
    </citation>
    <scope>NUCLEOTIDE SEQUENCE [LARGE SCALE GENOMIC DNA]</scope>
    <source>
        <strain evidence="5 6">Wien I</strain>
    </source>
</reference>
<evidence type="ECO:0000256" key="3">
    <source>
        <dbReference type="ARBA" id="ARBA00022857"/>
    </source>
</evidence>
<dbReference type="SUPFAM" id="SSF51735">
    <property type="entry name" value="NAD(P)-binding Rossmann-fold domains"/>
    <property type="match status" value="1"/>
</dbReference>
<dbReference type="EMBL" id="MIGC01000186">
    <property type="protein sequence ID" value="PHJ25668.1"/>
    <property type="molecule type" value="Genomic_DNA"/>
</dbReference>
<evidence type="ECO:0000256" key="1">
    <source>
        <dbReference type="ARBA" id="ARBA00006484"/>
    </source>
</evidence>
<keyword evidence="4" id="KW-0560">Oxidoreductase</keyword>
<dbReference type="GO" id="GO:0070402">
    <property type="term" value="F:NADPH binding"/>
    <property type="evidence" value="ECO:0007669"/>
    <property type="project" value="TreeGrafter"/>
</dbReference>
<dbReference type="GeneID" id="94423933"/>
<dbReference type="PROSITE" id="PS00061">
    <property type="entry name" value="ADH_SHORT"/>
    <property type="match status" value="1"/>
</dbReference>
<protein>
    <submittedName>
        <fullName evidence="5">Dihydropteridine reductase</fullName>
    </submittedName>
</protein>
<organism evidence="5 6">
    <name type="scientific">Cystoisospora suis</name>
    <dbReference type="NCBI Taxonomy" id="483139"/>
    <lineage>
        <taxon>Eukaryota</taxon>
        <taxon>Sar</taxon>
        <taxon>Alveolata</taxon>
        <taxon>Apicomplexa</taxon>
        <taxon>Conoidasida</taxon>
        <taxon>Coccidia</taxon>
        <taxon>Eucoccidiorida</taxon>
        <taxon>Eimeriorina</taxon>
        <taxon>Sarcocystidae</taxon>
        <taxon>Cystoisospora</taxon>
    </lineage>
</organism>
<dbReference type="OrthoDB" id="1204at2759"/>
<dbReference type="VEuPathDB" id="ToxoDB:CSUI_000488"/>
<comment type="similarity">
    <text evidence="1">Belongs to the short-chain dehydrogenases/reductases (SDR) family.</text>
</comment>
<dbReference type="RefSeq" id="XP_067927314.1">
    <property type="nucleotide sequence ID" value="XM_068060722.1"/>
</dbReference>
<dbReference type="InterPro" id="IPR020904">
    <property type="entry name" value="Sc_DH/Rdtase_CS"/>
</dbReference>
<evidence type="ECO:0000313" key="5">
    <source>
        <dbReference type="EMBL" id="PHJ25668.1"/>
    </source>
</evidence>
<keyword evidence="3" id="KW-0521">NADP</keyword>
<gene>
    <name evidence="5" type="ORF">CSUI_000488</name>
</gene>
<dbReference type="AlphaFoldDB" id="A0A2C6LFC2"/>
<evidence type="ECO:0000256" key="4">
    <source>
        <dbReference type="ARBA" id="ARBA00023002"/>
    </source>
</evidence>
<evidence type="ECO:0000256" key="2">
    <source>
        <dbReference type="ARBA" id="ARBA00011738"/>
    </source>
</evidence>
<sequence length="298" mass="31603">MCAAAALKDFGRRSVLLFGSTGALGSAVADAFARANWRVIGCSTSGSSRKGKDTSRLQDLPGCSRAAVTPSPSHAFIEVKGLSTLSLREQGDEILKQLQPLLATGPLLHAIICCSGAFACSPVESAEFLSEAQHLVRANCYPSMLCAHVAATLFNSQQEKKELPSPLVVLTGAAAVSSKTPTPSMIAYGCSKAYVHHLVRSLAAVASAKAAGDTAERGERAGPFRVVGILPEMLDTPANRASMPDVSAEQRSKTWTEPKDIAEKLLRWADGVEEATNGGIYVVRTREGQTQFVRRCDE</sequence>